<protein>
    <submittedName>
        <fullName evidence="3">Hypothetical secreted peptide</fullName>
    </submittedName>
</protein>
<evidence type="ECO:0000256" key="1">
    <source>
        <dbReference type="SAM" id="MobiDB-lite"/>
    </source>
</evidence>
<feature type="region of interest" description="Disordered" evidence="1">
    <location>
        <begin position="49"/>
        <end position="110"/>
    </location>
</feature>
<name>F5GTP0_SIMGU</name>
<dbReference type="EMBL" id="JI626203">
    <property type="protein sequence ID" value="AEB96438.1"/>
    <property type="molecule type" value="mRNA"/>
</dbReference>
<reference evidence="3" key="1">
    <citation type="journal article" date="2011" name="BMC Genomics">
        <title>An insight into the sialome of Simulium guianense (DIPTERA:SIMulIIDAE), the main vector of River Blindness Disease in Brazil.</title>
        <authorList>
            <person name="Chagas A.C."/>
            <person name="Calvo E."/>
            <person name="Pimenta P.F."/>
            <person name="Ribeiro J.M."/>
        </authorList>
    </citation>
    <scope>NUCLEOTIDE SEQUENCE</scope>
    <source>
        <tissue evidence="3">Salivary gland</tissue>
    </source>
</reference>
<feature type="chain" id="PRO_5003322852" evidence="2">
    <location>
        <begin position="24"/>
        <end position="110"/>
    </location>
</feature>
<evidence type="ECO:0000256" key="2">
    <source>
        <dbReference type="SAM" id="SignalP"/>
    </source>
</evidence>
<feature type="compositionally biased region" description="Gly residues" evidence="1">
    <location>
        <begin position="60"/>
        <end position="71"/>
    </location>
</feature>
<sequence>MKFFTIVCSIVLAIAFFGATTDASPFFFGTIKNFIDPFLPKFNRTDSGASVQMPSAMRGGMDGGSGSGSGSGSVSANSNGGPNGSASANVQSNNDDYSQGASADSADYSY</sequence>
<dbReference type="AlphaFoldDB" id="F5GTP0"/>
<organism evidence="3">
    <name type="scientific">Simulium guianense</name>
    <name type="common">Black fly</name>
    <dbReference type="NCBI Taxonomy" id="445764"/>
    <lineage>
        <taxon>Eukaryota</taxon>
        <taxon>Metazoa</taxon>
        <taxon>Ecdysozoa</taxon>
        <taxon>Arthropoda</taxon>
        <taxon>Hexapoda</taxon>
        <taxon>Insecta</taxon>
        <taxon>Pterygota</taxon>
        <taxon>Neoptera</taxon>
        <taxon>Endopterygota</taxon>
        <taxon>Diptera</taxon>
        <taxon>Nematocera</taxon>
        <taxon>Chironomoidea</taxon>
        <taxon>Simuliidae</taxon>
        <taxon>Simulium</taxon>
    </lineage>
</organism>
<accession>F5GTP0</accession>
<evidence type="ECO:0000313" key="3">
    <source>
        <dbReference type="EMBL" id="AEB96438.1"/>
    </source>
</evidence>
<feature type="signal peptide" evidence="2">
    <location>
        <begin position="1"/>
        <end position="23"/>
    </location>
</feature>
<keyword evidence="2" id="KW-0732">Signal</keyword>
<proteinExistence type="evidence at transcript level"/>
<feature type="compositionally biased region" description="Polar residues" evidence="1">
    <location>
        <begin position="90"/>
        <end position="102"/>
    </location>
</feature>
<feature type="compositionally biased region" description="Low complexity" evidence="1">
    <location>
        <begin position="72"/>
        <end position="89"/>
    </location>
</feature>